<organism evidence="1 2">
    <name type="scientific">Photobacterium jeanii</name>
    <dbReference type="NCBI Taxonomy" id="858640"/>
    <lineage>
        <taxon>Bacteria</taxon>
        <taxon>Pseudomonadati</taxon>
        <taxon>Pseudomonadota</taxon>
        <taxon>Gammaproteobacteria</taxon>
        <taxon>Vibrionales</taxon>
        <taxon>Vibrionaceae</taxon>
        <taxon>Photobacterium</taxon>
    </lineage>
</organism>
<name>A0A178KH72_9GAMM</name>
<sequence length="218" mass="24780">MLTPESKSERKVILCKVGICFLNNLIPRRLMIVLKVIFVDAENVGLKPLDDINVSVLDKVLVFSNDETVKKHCELEMYHFLGGYPQNSNQADFYIIASLARLLSQMTVREISMTEIMLYSKDQSLLHAFRFQCELVGANSTFPLEEDIGDNVVNIKKSNSPEKQLLSLLHTPKTSTELQSILPLSKSDFTRVINDLIKSKRISRVPNKSKYWMRSASA</sequence>
<dbReference type="EMBL" id="LVHF01000024">
    <property type="protein sequence ID" value="OAN16355.1"/>
    <property type="molecule type" value="Genomic_DNA"/>
</dbReference>
<keyword evidence="2" id="KW-1185">Reference proteome</keyword>
<proteinExistence type="predicted"/>
<reference evidence="1 2" key="1">
    <citation type="submission" date="2016-03" db="EMBL/GenBank/DDBJ databases">
        <title>Photobacterium proteolyticum sp. nov. a protease producing bacterium isolated from ocean sediments of Laizhou Bay.</title>
        <authorList>
            <person name="Li Y."/>
        </authorList>
    </citation>
    <scope>NUCLEOTIDE SEQUENCE [LARGE SCALE GENOMIC DNA]</scope>
    <source>
        <strain evidence="1 2">R-40508</strain>
    </source>
</reference>
<dbReference type="Proteomes" id="UP000078503">
    <property type="component" value="Unassembled WGS sequence"/>
</dbReference>
<gene>
    <name evidence="1" type="ORF">A3K86_10920</name>
</gene>
<dbReference type="AlphaFoldDB" id="A0A178KH72"/>
<accession>A0A178KH72</accession>
<evidence type="ECO:0000313" key="1">
    <source>
        <dbReference type="EMBL" id="OAN16355.1"/>
    </source>
</evidence>
<protein>
    <submittedName>
        <fullName evidence="1">Uncharacterized protein</fullName>
    </submittedName>
</protein>
<evidence type="ECO:0000313" key="2">
    <source>
        <dbReference type="Proteomes" id="UP000078503"/>
    </source>
</evidence>
<comment type="caution">
    <text evidence="1">The sequence shown here is derived from an EMBL/GenBank/DDBJ whole genome shotgun (WGS) entry which is preliminary data.</text>
</comment>